<sequence>MVLLSAIILICIRVISLPFSIKSWFYTFIEGPQPISKKWKRHAEQLKPYKINILLRLCLFLTHIDDHLKTIESNIIDATNEQLLDFRSRQMAQCSMTGVAAALVAQVASSTLELQYMPTINWIVPALCTSTIIIALLSMYNSFVLHDYLTGFACAADLRAQFLYQAPNKNRQEEGGEDTIEEVREEESKLPCYDAAMKLWGPNYLLELAILLYIATIWIYWAIAWRMDLEESGVYILPIDIGTSTTEIRGWNGVGKGFELTADWKKVK</sequence>
<gene>
    <name evidence="2" type="ORF">B9Z19DRAFT_1195001</name>
</gene>
<evidence type="ECO:0000313" key="2">
    <source>
        <dbReference type="EMBL" id="PUU76081.1"/>
    </source>
</evidence>
<name>A0A2T6ZKR8_TUBBO</name>
<evidence type="ECO:0000256" key="1">
    <source>
        <dbReference type="SAM" id="Phobius"/>
    </source>
</evidence>
<proteinExistence type="predicted"/>
<dbReference type="STRING" id="42251.A0A2T6ZKR8"/>
<evidence type="ECO:0000313" key="3">
    <source>
        <dbReference type="Proteomes" id="UP000244722"/>
    </source>
</evidence>
<dbReference type="EMBL" id="NESQ01000203">
    <property type="protein sequence ID" value="PUU76081.1"/>
    <property type="molecule type" value="Genomic_DNA"/>
</dbReference>
<keyword evidence="1" id="KW-0812">Transmembrane</keyword>
<feature type="transmembrane region" description="Helical" evidence="1">
    <location>
        <begin position="120"/>
        <end position="140"/>
    </location>
</feature>
<feature type="transmembrane region" description="Helical" evidence="1">
    <location>
        <begin position="204"/>
        <end position="223"/>
    </location>
</feature>
<dbReference type="AlphaFoldDB" id="A0A2T6ZKR8"/>
<keyword evidence="3" id="KW-1185">Reference proteome</keyword>
<dbReference type="Proteomes" id="UP000244722">
    <property type="component" value="Unassembled WGS sequence"/>
</dbReference>
<keyword evidence="1" id="KW-0472">Membrane</keyword>
<comment type="caution">
    <text evidence="2">The sequence shown here is derived from an EMBL/GenBank/DDBJ whole genome shotgun (WGS) entry which is preliminary data.</text>
</comment>
<reference evidence="2 3" key="1">
    <citation type="submission" date="2017-04" db="EMBL/GenBank/DDBJ databases">
        <title>Draft genome sequence of Tuber borchii Vittad., a whitish edible truffle.</title>
        <authorList>
            <consortium name="DOE Joint Genome Institute"/>
            <person name="Murat C."/>
            <person name="Kuo A."/>
            <person name="Barry K.W."/>
            <person name="Clum A."/>
            <person name="Dockter R.B."/>
            <person name="Fauchery L."/>
            <person name="Iotti M."/>
            <person name="Kohler A."/>
            <person name="Labutti K."/>
            <person name="Lindquist E.A."/>
            <person name="Lipzen A."/>
            <person name="Ohm R.A."/>
            <person name="Wang M."/>
            <person name="Grigoriev I.V."/>
            <person name="Zambonelli A."/>
            <person name="Martin F.M."/>
        </authorList>
    </citation>
    <scope>NUCLEOTIDE SEQUENCE [LARGE SCALE GENOMIC DNA]</scope>
    <source>
        <strain evidence="2 3">Tbo3840</strain>
    </source>
</reference>
<protein>
    <submittedName>
        <fullName evidence="2">Uncharacterized protein</fullName>
    </submittedName>
</protein>
<accession>A0A2T6ZKR8</accession>
<keyword evidence="1" id="KW-1133">Transmembrane helix</keyword>
<organism evidence="2 3">
    <name type="scientific">Tuber borchii</name>
    <name type="common">White truffle</name>
    <dbReference type="NCBI Taxonomy" id="42251"/>
    <lineage>
        <taxon>Eukaryota</taxon>
        <taxon>Fungi</taxon>
        <taxon>Dikarya</taxon>
        <taxon>Ascomycota</taxon>
        <taxon>Pezizomycotina</taxon>
        <taxon>Pezizomycetes</taxon>
        <taxon>Pezizales</taxon>
        <taxon>Tuberaceae</taxon>
        <taxon>Tuber</taxon>
    </lineage>
</organism>